<evidence type="ECO:0000313" key="2">
    <source>
        <dbReference type="EMBL" id="SIT06490.1"/>
    </source>
</evidence>
<dbReference type="OrthoDB" id="7773807at2"/>
<dbReference type="STRING" id="453582.SAMN05421580_109115"/>
<name>A0A1N7P7G9_9RHOB</name>
<feature type="signal peptide" evidence="1">
    <location>
        <begin position="1"/>
        <end position="21"/>
    </location>
</feature>
<dbReference type="Proteomes" id="UP000186221">
    <property type="component" value="Unassembled WGS sequence"/>
</dbReference>
<evidence type="ECO:0000256" key="1">
    <source>
        <dbReference type="SAM" id="SignalP"/>
    </source>
</evidence>
<evidence type="ECO:0008006" key="4">
    <source>
        <dbReference type="Google" id="ProtNLM"/>
    </source>
</evidence>
<protein>
    <recommendedName>
        <fullName evidence="4">Lipoprotein</fullName>
    </recommendedName>
</protein>
<dbReference type="EMBL" id="FTOG01000009">
    <property type="protein sequence ID" value="SIT06490.1"/>
    <property type="molecule type" value="Genomic_DNA"/>
</dbReference>
<feature type="chain" id="PRO_5012342727" description="Lipoprotein" evidence="1">
    <location>
        <begin position="22"/>
        <end position="164"/>
    </location>
</feature>
<dbReference type="RefSeq" id="WP_083952247.1">
    <property type="nucleotide sequence ID" value="NZ_FTOG01000009.1"/>
</dbReference>
<evidence type="ECO:0000313" key="3">
    <source>
        <dbReference type="Proteomes" id="UP000186221"/>
    </source>
</evidence>
<reference evidence="3" key="1">
    <citation type="submission" date="2017-01" db="EMBL/GenBank/DDBJ databases">
        <authorList>
            <person name="Varghese N."/>
            <person name="Submissions S."/>
        </authorList>
    </citation>
    <scope>NUCLEOTIDE SEQUENCE [LARGE SCALE GENOMIC DNA]</scope>
    <source>
        <strain evidence="3">DSM 19945</strain>
    </source>
</reference>
<organism evidence="2 3">
    <name type="scientific">Rhodobacter aestuarii</name>
    <dbReference type="NCBI Taxonomy" id="453582"/>
    <lineage>
        <taxon>Bacteria</taxon>
        <taxon>Pseudomonadati</taxon>
        <taxon>Pseudomonadota</taxon>
        <taxon>Alphaproteobacteria</taxon>
        <taxon>Rhodobacterales</taxon>
        <taxon>Rhodobacter group</taxon>
        <taxon>Rhodobacter</taxon>
    </lineage>
</organism>
<keyword evidence="3" id="KW-1185">Reference proteome</keyword>
<proteinExistence type="predicted"/>
<dbReference type="PROSITE" id="PS51257">
    <property type="entry name" value="PROKAR_LIPOPROTEIN"/>
    <property type="match status" value="1"/>
</dbReference>
<sequence length="164" mass="17621">MTEIRRFAPVALLLASSVALSGCGWKDSKMNPWNWFSQEEVTTLAPKEGYPEIANDPRELVATVTKLEIKRTQGGAIVAATGMPPTQGWWGADLLAENDGSPVDGVMTYRFVAAWPNPGSPAGQRISTPESREITAAAFINNVKLAQVKKVVVIGAGNQRAVSR</sequence>
<keyword evidence="1" id="KW-0732">Signal</keyword>
<gene>
    <name evidence="2" type="ORF">SAMN05421580_109115</name>
</gene>
<dbReference type="AlphaFoldDB" id="A0A1N7P7G9"/>
<accession>A0A1N7P7G9</accession>